<dbReference type="Pfam" id="PF03466">
    <property type="entry name" value="LysR_substrate"/>
    <property type="match status" value="1"/>
</dbReference>
<dbReference type="SUPFAM" id="SSF53850">
    <property type="entry name" value="Periplasmic binding protein-like II"/>
    <property type="match status" value="1"/>
</dbReference>
<evidence type="ECO:0000313" key="7">
    <source>
        <dbReference type="Proteomes" id="UP001195624"/>
    </source>
</evidence>
<evidence type="ECO:0000256" key="4">
    <source>
        <dbReference type="ARBA" id="ARBA00023163"/>
    </source>
</evidence>
<reference evidence="7" key="2">
    <citation type="submission" date="2023-07" db="EMBL/GenBank/DDBJ databases">
        <title>Genome mining of underrepresented organisms for secondary metabolites.</title>
        <authorList>
            <person name="D'Agostino P.M."/>
        </authorList>
    </citation>
    <scope>NUCLEOTIDE SEQUENCE [LARGE SCALE GENOMIC DNA]</scope>
    <source>
        <strain evidence="7">WS4403</strain>
    </source>
</reference>
<dbReference type="InterPro" id="IPR000847">
    <property type="entry name" value="LysR_HTH_N"/>
</dbReference>
<proteinExistence type="inferred from homology"/>
<dbReference type="Proteomes" id="UP001195624">
    <property type="component" value="Unassembled WGS sequence"/>
</dbReference>
<dbReference type="Pfam" id="PF00126">
    <property type="entry name" value="HTH_1"/>
    <property type="match status" value="1"/>
</dbReference>
<feature type="domain" description="HTH lysR-type" evidence="5">
    <location>
        <begin position="1"/>
        <end position="58"/>
    </location>
</feature>
<dbReference type="PROSITE" id="PS50931">
    <property type="entry name" value="HTH_LYSR"/>
    <property type="match status" value="1"/>
</dbReference>
<gene>
    <name evidence="6" type="ORF">J2125_000956</name>
</gene>
<dbReference type="InterPro" id="IPR005119">
    <property type="entry name" value="LysR_subst-bd"/>
</dbReference>
<dbReference type="SUPFAM" id="SSF46785">
    <property type="entry name" value="Winged helix' DNA-binding domain"/>
    <property type="match status" value="1"/>
</dbReference>
<evidence type="ECO:0000256" key="1">
    <source>
        <dbReference type="ARBA" id="ARBA00009437"/>
    </source>
</evidence>
<comment type="similarity">
    <text evidence="1">Belongs to the LysR transcriptional regulatory family.</text>
</comment>
<evidence type="ECO:0000313" key="6">
    <source>
        <dbReference type="EMBL" id="MBP2167764.1"/>
    </source>
</evidence>
<keyword evidence="4" id="KW-0804">Transcription</keyword>
<organism evidence="6 7">
    <name type="scientific">Winslowiella toletana</name>
    <dbReference type="NCBI Taxonomy" id="92490"/>
    <lineage>
        <taxon>Bacteria</taxon>
        <taxon>Pseudomonadati</taxon>
        <taxon>Pseudomonadota</taxon>
        <taxon>Gammaproteobacteria</taxon>
        <taxon>Enterobacterales</taxon>
        <taxon>Erwiniaceae</taxon>
        <taxon>Winslowiella</taxon>
    </lineage>
</organism>
<dbReference type="PANTHER" id="PTHR30126">
    <property type="entry name" value="HTH-TYPE TRANSCRIPTIONAL REGULATOR"/>
    <property type="match status" value="1"/>
</dbReference>
<dbReference type="CDD" id="cd05466">
    <property type="entry name" value="PBP2_LTTR_substrate"/>
    <property type="match status" value="1"/>
</dbReference>
<dbReference type="InterPro" id="IPR036390">
    <property type="entry name" value="WH_DNA-bd_sf"/>
</dbReference>
<dbReference type="PANTHER" id="PTHR30126:SF39">
    <property type="entry name" value="HTH-TYPE TRANSCRIPTIONAL REGULATOR CYSL"/>
    <property type="match status" value="1"/>
</dbReference>
<dbReference type="InterPro" id="IPR036388">
    <property type="entry name" value="WH-like_DNA-bd_sf"/>
</dbReference>
<evidence type="ECO:0000256" key="2">
    <source>
        <dbReference type="ARBA" id="ARBA00023015"/>
    </source>
</evidence>
<name>A0ABS4P550_9GAMM</name>
<accession>A0ABS4P550</accession>
<dbReference type="GO" id="GO:0003677">
    <property type="term" value="F:DNA binding"/>
    <property type="evidence" value="ECO:0007669"/>
    <property type="project" value="UniProtKB-KW"/>
</dbReference>
<protein>
    <submittedName>
        <fullName evidence="6">DNA-binding transcriptional LysR family regulator</fullName>
    </submittedName>
</protein>
<dbReference type="EMBL" id="JAGGMQ010000001">
    <property type="protein sequence ID" value="MBP2167764.1"/>
    <property type="molecule type" value="Genomic_DNA"/>
</dbReference>
<sequence length="302" mass="33068">MKLEDLQAFVTLIQLQSTLQTAAKLGLTQPAVTRRVQNFEESLGVVLLDRQTRPLRPTTVGLQVYQQCQRIVSEVDNLLQLVADDTPPQGVLRLGMPHSLADDSMLPALARLQQRYPDLQPRLSSGWGNQLLQQLQQEQLDAALLLFPASKVFPENLLVTALGKVELAIVAADDGQPLPVTLADCYDRGWILNPDGCGFRATITRALADRGLPLQLNMEVQGSALQLALIAAGRGLGMMPRMLVDRAPASLRLKVVELRDFTPLSELWLVQRTLPASQLAALAQFGCDMAAEYDLMPSADNS</sequence>
<evidence type="ECO:0000259" key="5">
    <source>
        <dbReference type="PROSITE" id="PS50931"/>
    </source>
</evidence>
<keyword evidence="3 6" id="KW-0238">DNA-binding</keyword>
<keyword evidence="7" id="KW-1185">Reference proteome</keyword>
<keyword evidence="2" id="KW-0805">Transcription regulation</keyword>
<reference evidence="6 7" key="1">
    <citation type="submission" date="2021-03" db="EMBL/GenBank/DDBJ databases">
        <authorList>
            <person name="D'Agostino P."/>
            <person name="Huntemann M."/>
            <person name="Clum A."/>
            <person name="Spunde A."/>
            <person name="Palaniappan K."/>
            <person name="Ritter S."/>
            <person name="Mikhailova N."/>
            <person name="Chen I.-M."/>
            <person name="Stamatis D."/>
            <person name="Reddy T."/>
            <person name="O'Malley R."/>
            <person name="Daum C."/>
            <person name="Shapiro N."/>
            <person name="Ivanova N."/>
            <person name="Kyrpides N."/>
            <person name="Woyke T."/>
        </authorList>
    </citation>
    <scope>NUCLEOTIDE SEQUENCE [LARGE SCALE GENOMIC DNA]</scope>
    <source>
        <strain evidence="6 7">WS4403</strain>
    </source>
</reference>
<dbReference type="RefSeq" id="WP_017803305.1">
    <property type="nucleotide sequence ID" value="NZ_JAGGMQ010000001.1"/>
</dbReference>
<dbReference type="Gene3D" id="3.40.190.10">
    <property type="entry name" value="Periplasmic binding protein-like II"/>
    <property type="match status" value="2"/>
</dbReference>
<evidence type="ECO:0000256" key="3">
    <source>
        <dbReference type="ARBA" id="ARBA00023125"/>
    </source>
</evidence>
<dbReference type="Gene3D" id="1.10.10.10">
    <property type="entry name" value="Winged helix-like DNA-binding domain superfamily/Winged helix DNA-binding domain"/>
    <property type="match status" value="1"/>
</dbReference>
<comment type="caution">
    <text evidence="6">The sequence shown here is derived from an EMBL/GenBank/DDBJ whole genome shotgun (WGS) entry which is preliminary data.</text>
</comment>